<accession>Q0UM72</accession>
<dbReference type="RefSeq" id="XP_001797494.1">
    <property type="nucleotide sequence ID" value="XM_001797442.1"/>
</dbReference>
<evidence type="ECO:0000256" key="1">
    <source>
        <dbReference type="SAM" id="MobiDB-lite"/>
    </source>
</evidence>
<sequence length="59" mass="6426">MTSKCGYSAVHTCDPEFSSPGEPPDVALRTEKSPQLSYTFAKVPTSPKPRHPPIPKSNK</sequence>
<evidence type="ECO:0000313" key="3">
    <source>
        <dbReference type="Proteomes" id="UP000001055"/>
    </source>
</evidence>
<dbReference type="AlphaFoldDB" id="Q0UM72"/>
<feature type="region of interest" description="Disordered" evidence="1">
    <location>
        <begin position="1"/>
        <end position="59"/>
    </location>
</feature>
<dbReference type="EMBL" id="CH445334">
    <property type="protein sequence ID" value="EAT85793.1"/>
    <property type="molecule type" value="Genomic_DNA"/>
</dbReference>
<name>Q0UM72_PHANO</name>
<organism evidence="2 3">
    <name type="scientific">Phaeosphaeria nodorum (strain SN15 / ATCC MYA-4574 / FGSC 10173)</name>
    <name type="common">Glume blotch fungus</name>
    <name type="synonym">Parastagonospora nodorum</name>
    <dbReference type="NCBI Taxonomy" id="321614"/>
    <lineage>
        <taxon>Eukaryota</taxon>
        <taxon>Fungi</taxon>
        <taxon>Dikarya</taxon>
        <taxon>Ascomycota</taxon>
        <taxon>Pezizomycotina</taxon>
        <taxon>Dothideomycetes</taxon>
        <taxon>Pleosporomycetidae</taxon>
        <taxon>Pleosporales</taxon>
        <taxon>Pleosporineae</taxon>
        <taxon>Phaeosphaeriaceae</taxon>
        <taxon>Parastagonospora</taxon>
    </lineage>
</organism>
<feature type="compositionally biased region" description="Basic residues" evidence="1">
    <location>
        <begin position="48"/>
        <end position="59"/>
    </location>
</feature>
<protein>
    <submittedName>
        <fullName evidence="2">Uncharacterized protein</fullName>
    </submittedName>
</protein>
<reference evidence="3" key="1">
    <citation type="journal article" date="2007" name="Plant Cell">
        <title>Dothideomycete-plant interactions illuminated by genome sequencing and EST analysis of the wheat pathogen Stagonospora nodorum.</title>
        <authorList>
            <person name="Hane J.K."/>
            <person name="Lowe R.G."/>
            <person name="Solomon P.S."/>
            <person name="Tan K.C."/>
            <person name="Schoch C.L."/>
            <person name="Spatafora J.W."/>
            <person name="Crous P.W."/>
            <person name="Kodira C."/>
            <person name="Birren B.W."/>
            <person name="Galagan J.E."/>
            <person name="Torriani S.F."/>
            <person name="McDonald B.A."/>
            <person name="Oliver R.P."/>
        </authorList>
    </citation>
    <scope>NUCLEOTIDE SEQUENCE [LARGE SCALE GENOMIC DNA]</scope>
    <source>
        <strain evidence="3">SN15 / ATCC MYA-4574 / FGSC 10173</strain>
    </source>
</reference>
<proteinExistence type="predicted"/>
<dbReference type="InParanoid" id="Q0UM72"/>
<dbReference type="KEGG" id="pno:SNOG_07142"/>
<dbReference type="Proteomes" id="UP000001055">
    <property type="component" value="Unassembled WGS sequence"/>
</dbReference>
<evidence type="ECO:0000313" key="2">
    <source>
        <dbReference type="EMBL" id="EAT85793.1"/>
    </source>
</evidence>
<gene>
    <name evidence="2" type="ORF">SNOG_07142</name>
</gene>
<dbReference type="GeneID" id="5974384"/>